<keyword evidence="1" id="KW-1133">Transmembrane helix</keyword>
<feature type="transmembrane region" description="Helical" evidence="1">
    <location>
        <begin position="12"/>
        <end position="41"/>
    </location>
</feature>
<feature type="transmembrane region" description="Helical" evidence="1">
    <location>
        <begin position="91"/>
        <end position="111"/>
    </location>
</feature>
<dbReference type="InterPro" id="IPR013901">
    <property type="entry name" value="Anthrone_oxy"/>
</dbReference>
<dbReference type="OrthoDB" id="4093171at2759"/>
<organism evidence="2 3">
    <name type="scientific">Neolecta irregularis (strain DAH-3)</name>
    <dbReference type="NCBI Taxonomy" id="1198029"/>
    <lineage>
        <taxon>Eukaryota</taxon>
        <taxon>Fungi</taxon>
        <taxon>Dikarya</taxon>
        <taxon>Ascomycota</taxon>
        <taxon>Taphrinomycotina</taxon>
        <taxon>Neolectales</taxon>
        <taxon>Neolectaceae</taxon>
        <taxon>Neolecta</taxon>
    </lineage>
</organism>
<reference evidence="2 3" key="1">
    <citation type="submission" date="2016-04" db="EMBL/GenBank/DDBJ databases">
        <title>Evolutionary innovation and constraint leading to complex multicellularity in the Ascomycota.</title>
        <authorList>
            <person name="Cisse O."/>
            <person name="Nguyen A."/>
            <person name="Hewitt D.A."/>
            <person name="Jedd G."/>
            <person name="Stajich J.E."/>
        </authorList>
    </citation>
    <scope>NUCLEOTIDE SEQUENCE [LARGE SCALE GENOMIC DNA]</scope>
    <source>
        <strain evidence="2 3">DAH-3</strain>
    </source>
</reference>
<proteinExistence type="predicted"/>
<name>A0A1U7LPB0_NEOID</name>
<evidence type="ECO:0000313" key="3">
    <source>
        <dbReference type="Proteomes" id="UP000186594"/>
    </source>
</evidence>
<keyword evidence="1" id="KW-0472">Membrane</keyword>
<dbReference type="OMA" id="ISHNARI"/>
<sequence>MHISKTSFYTTGLVTGVLASSLFTGGNLVISFISTPSILAYGTPQSQLQQWATQYDMAKRLFGPLSVFSGIGFGIAAYFAPSQIIRRHMIFNALITASAIPFTVIFMAPMIRHLKEVKRRGSESEAGLVETRRMLKTWVRRSTMRSMIVALGFLNGMREITDCIGFHL</sequence>
<comment type="caution">
    <text evidence="2">The sequence shown here is derived from an EMBL/GenBank/DDBJ whole genome shotgun (WGS) entry which is preliminary data.</text>
</comment>
<accession>A0A1U7LPB0</accession>
<keyword evidence="3" id="KW-1185">Reference proteome</keyword>
<dbReference type="Pfam" id="PF08592">
    <property type="entry name" value="Anthrone_oxy"/>
    <property type="match status" value="1"/>
</dbReference>
<dbReference type="PANTHER" id="PTHR36535:SF1">
    <property type="entry name" value="DUF1772 DOMAIN-CONTAINING PROTEIN"/>
    <property type="match status" value="1"/>
</dbReference>
<evidence type="ECO:0000313" key="2">
    <source>
        <dbReference type="EMBL" id="OLL24382.1"/>
    </source>
</evidence>
<protein>
    <submittedName>
        <fullName evidence="2">Uncharacterized protein</fullName>
    </submittedName>
</protein>
<dbReference type="PANTHER" id="PTHR36535">
    <property type="entry name" value="YALI0E30327P"/>
    <property type="match status" value="1"/>
</dbReference>
<evidence type="ECO:0000256" key="1">
    <source>
        <dbReference type="SAM" id="Phobius"/>
    </source>
</evidence>
<dbReference type="Proteomes" id="UP000186594">
    <property type="component" value="Unassembled WGS sequence"/>
</dbReference>
<dbReference type="AlphaFoldDB" id="A0A1U7LPB0"/>
<feature type="transmembrane region" description="Helical" evidence="1">
    <location>
        <begin position="61"/>
        <end position="79"/>
    </location>
</feature>
<keyword evidence="1" id="KW-0812">Transmembrane</keyword>
<gene>
    <name evidence="2" type="ORF">NEOLI_003050</name>
</gene>
<dbReference type="EMBL" id="LXFE01000835">
    <property type="protein sequence ID" value="OLL24382.1"/>
    <property type="molecule type" value="Genomic_DNA"/>
</dbReference>